<dbReference type="AlphaFoldDB" id="A0A6S6TPD1"/>
<keyword evidence="2" id="KW-0812">Transmembrane</keyword>
<proteinExistence type="predicted"/>
<feature type="transmembrane region" description="Helical" evidence="2">
    <location>
        <begin position="36"/>
        <end position="59"/>
    </location>
</feature>
<reference evidence="3" key="1">
    <citation type="submission" date="2020-01" db="EMBL/GenBank/DDBJ databases">
        <authorList>
            <person name="Meier V. D."/>
            <person name="Meier V D."/>
        </authorList>
    </citation>
    <scope>NUCLEOTIDE SEQUENCE</scope>
    <source>
        <strain evidence="3">HLG_WM_MAG_08</strain>
    </source>
</reference>
<dbReference type="EMBL" id="CACVAV010000387">
    <property type="protein sequence ID" value="CAA6824651.1"/>
    <property type="molecule type" value="Genomic_DNA"/>
</dbReference>
<gene>
    <name evidence="3" type="ORF">HELGO_WM24893</name>
</gene>
<dbReference type="PANTHER" id="PTHR34351:SF1">
    <property type="entry name" value="SLR1927 PROTEIN"/>
    <property type="match status" value="1"/>
</dbReference>
<dbReference type="PANTHER" id="PTHR34351">
    <property type="entry name" value="SLR1927 PROTEIN-RELATED"/>
    <property type="match status" value="1"/>
</dbReference>
<keyword evidence="2" id="KW-0472">Membrane</keyword>
<name>A0A6S6TPD1_9GAMM</name>
<accession>A0A6S6TPD1</accession>
<organism evidence="3">
    <name type="scientific">uncultured Thiotrichaceae bacterium</name>
    <dbReference type="NCBI Taxonomy" id="298394"/>
    <lineage>
        <taxon>Bacteria</taxon>
        <taxon>Pseudomonadati</taxon>
        <taxon>Pseudomonadota</taxon>
        <taxon>Gammaproteobacteria</taxon>
        <taxon>Thiotrichales</taxon>
        <taxon>Thiotrichaceae</taxon>
        <taxon>environmental samples</taxon>
    </lineage>
</organism>
<evidence type="ECO:0000313" key="3">
    <source>
        <dbReference type="EMBL" id="CAA6824651.1"/>
    </source>
</evidence>
<sequence length="325" mass="36951">MTEVKSAAANLSGLWASWVERRLPKSRQIRLGQRQIFIVPNKLAAAMLGLILLLFVLAANFQNSLIYIVCFWLVAMLTLNILHTYHNLSGLSVRAIRAEPCFSGEHATVELELSRTERQRKYAITVGWPEQDTVRVDLIDNQTMRIKITHPTIKRGYFRIPRLTISTTYPTGLAIAWSYFTPDIQAIIYPTPKANPLPPQETHAGSDNEQGMEIPRGSNDFGGIREYQHGDTPKQIHWGKYAQTGELYTKAFVDYQTDDCWLDWDTLTFPGIEARLSHLCSRLLELHEQRQTYGLKLPGTRIEPDHGEAHKTRCLHALAIYGVTP</sequence>
<evidence type="ECO:0000256" key="1">
    <source>
        <dbReference type="SAM" id="MobiDB-lite"/>
    </source>
</evidence>
<protein>
    <submittedName>
        <fullName evidence="3">DUF58 domain-containing protein</fullName>
    </submittedName>
</protein>
<feature type="transmembrane region" description="Helical" evidence="2">
    <location>
        <begin position="65"/>
        <end position="85"/>
    </location>
</feature>
<feature type="region of interest" description="Disordered" evidence="1">
    <location>
        <begin position="193"/>
        <end position="212"/>
    </location>
</feature>
<evidence type="ECO:0000256" key="2">
    <source>
        <dbReference type="SAM" id="Phobius"/>
    </source>
</evidence>
<keyword evidence="2" id="KW-1133">Transmembrane helix</keyword>